<comment type="caution">
    <text evidence="2">The sequence shown here is derived from an EMBL/GenBank/DDBJ whole genome shotgun (WGS) entry which is preliminary data.</text>
</comment>
<keyword evidence="3" id="KW-1185">Reference proteome</keyword>
<evidence type="ECO:0000256" key="1">
    <source>
        <dbReference type="SAM" id="Phobius"/>
    </source>
</evidence>
<dbReference type="Proteomes" id="UP000247903">
    <property type="component" value="Unassembled WGS sequence"/>
</dbReference>
<keyword evidence="1" id="KW-0812">Transmembrane</keyword>
<proteinExistence type="predicted"/>
<dbReference type="AlphaFoldDB" id="A0A2V4BIY2"/>
<organism evidence="2 3">
    <name type="scientific">Flavobacterium cheongpyeongense</name>
    <dbReference type="NCBI Taxonomy" id="2212651"/>
    <lineage>
        <taxon>Bacteria</taxon>
        <taxon>Pseudomonadati</taxon>
        <taxon>Bacteroidota</taxon>
        <taxon>Flavobacteriia</taxon>
        <taxon>Flavobacteriales</taxon>
        <taxon>Flavobacteriaceae</taxon>
        <taxon>Flavobacterium</taxon>
    </lineage>
</organism>
<evidence type="ECO:0000313" key="2">
    <source>
        <dbReference type="EMBL" id="PXY38895.1"/>
    </source>
</evidence>
<dbReference type="EMBL" id="QJHK01000029">
    <property type="protein sequence ID" value="PXY38895.1"/>
    <property type="molecule type" value="Genomic_DNA"/>
</dbReference>
<dbReference type="RefSeq" id="WP_110308543.1">
    <property type="nucleotide sequence ID" value="NZ_QJHK01000029.1"/>
</dbReference>
<reference evidence="2 3" key="1">
    <citation type="submission" date="2018-05" db="EMBL/GenBank/DDBJ databases">
        <title>Flavobacterium sp. strain IMCC34759, incomplete genome.</title>
        <authorList>
            <person name="Joung Y."/>
            <person name="Cho J."/>
        </authorList>
    </citation>
    <scope>NUCLEOTIDE SEQUENCE [LARGE SCALE GENOMIC DNA]</scope>
    <source>
        <strain evidence="2 3">IMCC34759</strain>
    </source>
</reference>
<protein>
    <submittedName>
        <fullName evidence="2">Uncharacterized protein</fullName>
    </submittedName>
</protein>
<name>A0A2V4BIY2_9FLAO</name>
<feature type="transmembrane region" description="Helical" evidence="1">
    <location>
        <begin position="6"/>
        <end position="23"/>
    </location>
</feature>
<keyword evidence="1" id="KW-0472">Membrane</keyword>
<evidence type="ECO:0000313" key="3">
    <source>
        <dbReference type="Proteomes" id="UP000247903"/>
    </source>
</evidence>
<dbReference type="OrthoDB" id="1377098at2"/>
<keyword evidence="1" id="KW-1133">Transmembrane helix</keyword>
<sequence>MKNLKFGHYYLLFLIVLFGFLHIRGVRIQNNIKKNGKDIVVKFVKKKSYPKTTDFYFSYYINDSLYTTTGSGIKYDIFNSEKETQAINDLKIGVYYLARFNQKYPNIIIVNPNKRIVDTLEIEKFGFNMKEEKKNWQKELFSETK</sequence>
<gene>
    <name evidence="2" type="ORF">DMB65_20770</name>
</gene>
<accession>A0A2V4BIY2</accession>